<sequence>MEKLDRANRGGNGLKPLIQYMNPGEKNPTALAVELFFRTNISVIKEVYPDIIERENLREELKDRFERLLHQPLGNSLYIYYHKWKAVSPDCQFGYLIRVVKTIYERYVWKQFNLQSMKGCKQRSDESIIDYNDRFGSRLAEIYPDNENSMYRASMNEPERDDHWRMKIVNIYVASLTNELREKIPIFDSNNKHLEHAMNTAVFHEKKHIDRE</sequence>
<accession>A0A0K0EVW0</accession>
<dbReference type="STRING" id="75913.A0A0K0EVW0"/>
<dbReference type="Proteomes" id="UP000035680">
    <property type="component" value="Unassembled WGS sequence"/>
</dbReference>
<dbReference type="WBParaSite" id="SVE_0065900.1">
    <property type="protein sequence ID" value="SVE_0065900.1"/>
    <property type="gene ID" value="SVE_0065900"/>
</dbReference>
<dbReference type="AlphaFoldDB" id="A0A0K0EVW0"/>
<name>A0A0K0EVW0_STRVS</name>
<evidence type="ECO:0000313" key="1">
    <source>
        <dbReference type="Proteomes" id="UP000035680"/>
    </source>
</evidence>
<keyword evidence="1" id="KW-1185">Reference proteome</keyword>
<proteinExistence type="predicted"/>
<organism evidence="1 2">
    <name type="scientific">Strongyloides venezuelensis</name>
    <name type="common">Threadworm</name>
    <dbReference type="NCBI Taxonomy" id="75913"/>
    <lineage>
        <taxon>Eukaryota</taxon>
        <taxon>Metazoa</taxon>
        <taxon>Ecdysozoa</taxon>
        <taxon>Nematoda</taxon>
        <taxon>Chromadorea</taxon>
        <taxon>Rhabditida</taxon>
        <taxon>Tylenchina</taxon>
        <taxon>Panagrolaimomorpha</taxon>
        <taxon>Strongyloidoidea</taxon>
        <taxon>Strongyloididae</taxon>
        <taxon>Strongyloides</taxon>
    </lineage>
</organism>
<reference evidence="1" key="1">
    <citation type="submission" date="2014-07" db="EMBL/GenBank/DDBJ databases">
        <authorList>
            <person name="Martin A.A"/>
            <person name="De Silva N."/>
        </authorList>
    </citation>
    <scope>NUCLEOTIDE SEQUENCE</scope>
</reference>
<protein>
    <submittedName>
        <fullName evidence="2">Retrotrans_gag domain-containing protein</fullName>
    </submittedName>
</protein>
<evidence type="ECO:0000313" key="2">
    <source>
        <dbReference type="WBParaSite" id="SVE_0065900.1"/>
    </source>
</evidence>
<reference evidence="2" key="2">
    <citation type="submission" date="2015-08" db="UniProtKB">
        <authorList>
            <consortium name="WormBaseParasite"/>
        </authorList>
    </citation>
    <scope>IDENTIFICATION</scope>
</reference>